<dbReference type="Gene3D" id="2.60.40.1180">
    <property type="entry name" value="Golgi alpha-mannosidase II"/>
    <property type="match status" value="2"/>
</dbReference>
<dbReference type="Gene3D" id="3.20.20.80">
    <property type="entry name" value="Glycosidases"/>
    <property type="match status" value="2"/>
</dbReference>
<dbReference type="Pfam" id="PF00128">
    <property type="entry name" value="Alpha-amylase"/>
    <property type="match status" value="2"/>
</dbReference>
<dbReference type="InterPro" id="IPR006047">
    <property type="entry name" value="GH13_cat_dom"/>
</dbReference>
<evidence type="ECO:0000313" key="6">
    <source>
        <dbReference type="Proteomes" id="UP001652628"/>
    </source>
</evidence>
<dbReference type="InterPro" id="IPR017853">
    <property type="entry name" value="GH"/>
</dbReference>
<dbReference type="PANTHER" id="PTHR10357">
    <property type="entry name" value="ALPHA-AMYLASE FAMILY MEMBER"/>
    <property type="match status" value="1"/>
</dbReference>
<dbReference type="AlphaFoldDB" id="A0AB39ZTT7"/>
<evidence type="ECO:0000313" key="7">
    <source>
        <dbReference type="RefSeq" id="XP_016942908.3"/>
    </source>
</evidence>
<reference evidence="7" key="1">
    <citation type="submission" date="2025-08" db="UniProtKB">
        <authorList>
            <consortium name="RefSeq"/>
        </authorList>
    </citation>
    <scope>IDENTIFICATION</scope>
</reference>
<organism evidence="6 7">
    <name type="scientific">Drosophila suzukii</name>
    <name type="common">Spotted-wing drosophila fruit fly</name>
    <dbReference type="NCBI Taxonomy" id="28584"/>
    <lineage>
        <taxon>Eukaryota</taxon>
        <taxon>Metazoa</taxon>
        <taxon>Ecdysozoa</taxon>
        <taxon>Arthropoda</taxon>
        <taxon>Hexapoda</taxon>
        <taxon>Insecta</taxon>
        <taxon>Pterygota</taxon>
        <taxon>Neoptera</taxon>
        <taxon>Endopterygota</taxon>
        <taxon>Diptera</taxon>
        <taxon>Brachycera</taxon>
        <taxon>Muscomorpha</taxon>
        <taxon>Ephydroidea</taxon>
        <taxon>Drosophilidae</taxon>
        <taxon>Drosophila</taxon>
        <taxon>Sophophora</taxon>
    </lineage>
</organism>
<comment type="catalytic activity">
    <reaction evidence="1">
        <text>Hydrolysis of terminal, non-reducing (1-&gt;4)-linked alpha-D-glucose residues with release of alpha-D-glucose.</text>
        <dbReference type="EC" id="3.2.1.20"/>
    </reaction>
</comment>
<dbReference type="GeneID" id="108019580"/>
<dbReference type="InterPro" id="IPR045857">
    <property type="entry name" value="O16G_dom_2"/>
</dbReference>
<dbReference type="SUPFAM" id="SSF51445">
    <property type="entry name" value="(Trans)glycosidases"/>
    <property type="match status" value="2"/>
</dbReference>
<protein>
    <recommendedName>
        <fullName evidence="2">alpha-glucosidase</fullName>
        <ecNumber evidence="2">3.2.1.20</ecNumber>
    </recommendedName>
</protein>
<keyword evidence="3 4" id="KW-0732">Signal</keyword>
<keyword evidence="6" id="KW-1185">Reference proteome</keyword>
<accession>A0AB39ZTT7</accession>
<evidence type="ECO:0000256" key="4">
    <source>
        <dbReference type="SAM" id="SignalP"/>
    </source>
</evidence>
<name>A0AB39ZTT7_DROSZ</name>
<dbReference type="Proteomes" id="UP001652628">
    <property type="component" value="Chromosome 2R"/>
</dbReference>
<feature type="signal peptide" evidence="4">
    <location>
        <begin position="1"/>
        <end position="20"/>
    </location>
</feature>
<gene>
    <name evidence="7" type="primary">LOC108019580</name>
</gene>
<feature type="domain" description="Glycosyl hydrolase family 13 catalytic" evidence="5">
    <location>
        <begin position="650"/>
        <end position="1047"/>
    </location>
</feature>
<dbReference type="SMART" id="SM00642">
    <property type="entry name" value="Aamy"/>
    <property type="match status" value="2"/>
</dbReference>
<dbReference type="EC" id="3.2.1.20" evidence="2"/>
<feature type="domain" description="Glycosyl hydrolase family 13 catalytic" evidence="5">
    <location>
        <begin position="33"/>
        <end position="431"/>
    </location>
</feature>
<evidence type="ECO:0000259" key="5">
    <source>
        <dbReference type="SMART" id="SM00642"/>
    </source>
</evidence>
<dbReference type="GO" id="GO:0004558">
    <property type="term" value="F:alpha-1,4-glucosidase activity"/>
    <property type="evidence" value="ECO:0007669"/>
    <property type="project" value="UniProtKB-EC"/>
</dbReference>
<dbReference type="InterPro" id="IPR013780">
    <property type="entry name" value="Glyco_hydro_b"/>
</dbReference>
<feature type="chain" id="PRO_5047319561" description="alpha-glucosidase" evidence="4">
    <location>
        <begin position="21"/>
        <end position="1228"/>
    </location>
</feature>
<dbReference type="GO" id="GO:0005975">
    <property type="term" value="P:carbohydrate metabolic process"/>
    <property type="evidence" value="ECO:0007669"/>
    <property type="project" value="InterPro"/>
</dbReference>
<evidence type="ECO:0000256" key="3">
    <source>
        <dbReference type="ARBA" id="ARBA00022729"/>
    </source>
</evidence>
<dbReference type="Gene3D" id="3.90.400.10">
    <property type="entry name" value="Oligo-1,6-glucosidase, Domain 2"/>
    <property type="match status" value="2"/>
</dbReference>
<proteinExistence type="predicted"/>
<sequence length="1228" mass="141258">MAPWTTSFLLLGLGLLAVNAASAPWWKTASFYQIYPRSFKDTDADGVGDLNGVTEKLEYLKEIGITATWLSPFLKSPMADFGYDISDFKAVDPLFGTMEDFEEMVSRSKELGVKIILDFVPNHSSDECDWFIRSAAGEEQYKDYYIWHPGFLNEDGTRRPPTNWVSVFRGSAWEWHEGRQEYYLHQFHKKQPDFNFRNPVVREEMNNVLRFWLEKGVDGFRVDAIYHAFEIEADENGNYPDEPRNDWTDDPDEYGYTHKVYTVDQPETPHLVYEWRQILEQFEADNGGDERILMVETWSPIEIVMDYYGNATAEGAQIPFNFQLISNLYYDSDAYHYEYLINNWLNLMPEGKSANWVIGNHDKNRVGSRFGADRVDLFNILLLTLPGCSITYNGEELGMLDGYVSWEDTVDPQACNGYESNYMDNSRDPARTPMHWSDEKLAGFTTGKTTWLPVSSDYPQRNVKTERGSSLSHLNVFKRLQSLRQEVSIMEGSSEIKAVSSYVLAVKRHLSGDYVYISLFNIFDSIENVNLSTVFGSLPAKFQYALVTEKSIKKVGDQLSVTSVTLMPHEAIVLRSTTTVYFDQGRRFRYMSTLEAVKMIKHRLVALLVVLFQVLCLARSQPFPNYHADFVDIEDQVPDLKWWQTGAFYQIYPRSFKDSNGDGVGDLNGIAEQLPYLKELGITATWLSPIFTSPMADFGYDIANFTEIAPIFGTMADFEHLMEVAKKLDIKIILDFVPNHSSDECEWFRRSAAKDPEFKDFYVWHPGRMVNGNRSPPSNWISVFRGSAWQWHEGRQEYYLHQFVKKQPDLNYRNPKVREAMNNVLRFWLAKGVSGFRIDAVPHVFEIAPDAQNQYRDEPRNDWDNDPEDYGYLQHIYTKDQPETIDLVYSWRAVLDAFQREHGGEDRILMAETYSPIDIVMQYYGNATAEGAQLPFNFLLISELSNSSNAHAYEGTVLKWLQHMPQGRTANWVLGNHDQARVGSRLGRDRVDMLHMLTATLPGASVTYQGEELGMTNVWISWKDTVDPSACNTNPSIYERYSRDPERTPFQWADAQDAGFSNASKTWLPIALDYKQVNVELERQRPLSHLNVFKQLWQLRKQSQTLQRGQTEVKALSDAVLAIKRYLERDSTFLTLLNIYDGVETINLRQSFPVLPPQLKVVLVTERSQVKVGDLINSTSVQLQPKDSLILQSISSYYSYATNGETRFLPVLGAYLWLAQVALYLGNR</sequence>
<evidence type="ECO:0000256" key="2">
    <source>
        <dbReference type="ARBA" id="ARBA00012741"/>
    </source>
</evidence>
<evidence type="ECO:0000256" key="1">
    <source>
        <dbReference type="ARBA" id="ARBA00001657"/>
    </source>
</evidence>
<dbReference type="CDD" id="cd11328">
    <property type="entry name" value="AmyAc_maltase"/>
    <property type="match status" value="2"/>
</dbReference>
<dbReference type="RefSeq" id="XP_016942908.3">
    <property type="nucleotide sequence ID" value="XM_017087419.4"/>
</dbReference>
<dbReference type="PANTHER" id="PTHR10357:SF234">
    <property type="entry name" value="MALTASE A2-RELATED"/>
    <property type="match status" value="1"/>
</dbReference>